<dbReference type="GO" id="GO:0046872">
    <property type="term" value="F:metal ion binding"/>
    <property type="evidence" value="ECO:0007669"/>
    <property type="project" value="UniProtKB-UniRule"/>
</dbReference>
<feature type="binding site" evidence="8">
    <location>
        <position position="60"/>
    </location>
    <ligand>
        <name>Zn(2+)</name>
        <dbReference type="ChEBI" id="CHEBI:29105"/>
        <label>1</label>
    </ligand>
</feature>
<evidence type="ECO:0000256" key="8">
    <source>
        <dbReference type="PIRSR" id="PIRSR001123-2"/>
    </source>
</evidence>
<dbReference type="Proteomes" id="UP001157137">
    <property type="component" value="Unassembled WGS sequence"/>
</dbReference>
<dbReference type="SUPFAM" id="SSF53187">
    <property type="entry name" value="Zn-dependent exopeptidases"/>
    <property type="match status" value="1"/>
</dbReference>
<dbReference type="PIRSF" id="PIRSF001123">
    <property type="entry name" value="PepA_GA"/>
    <property type="match status" value="1"/>
</dbReference>
<comment type="similarity">
    <text evidence="1 6">Belongs to the peptidase M42 family.</text>
</comment>
<dbReference type="GO" id="GO:0006508">
    <property type="term" value="P:proteolysis"/>
    <property type="evidence" value="ECO:0007669"/>
    <property type="project" value="UniProtKB-KW"/>
</dbReference>
<evidence type="ECO:0000256" key="7">
    <source>
        <dbReference type="PIRSR" id="PIRSR001123-1"/>
    </source>
</evidence>
<evidence type="ECO:0000256" key="1">
    <source>
        <dbReference type="ARBA" id="ARBA00006272"/>
    </source>
</evidence>
<feature type="binding site" evidence="8">
    <location>
        <position position="203"/>
    </location>
    <ligand>
        <name>Zn(2+)</name>
        <dbReference type="ChEBI" id="CHEBI:29105"/>
        <label>2</label>
    </ligand>
</feature>
<dbReference type="InterPro" id="IPR008007">
    <property type="entry name" value="Peptidase_M42"/>
</dbReference>
<sequence length="345" mass="36968">MLLKTLSEAFGPTGFEDEVRNVIRGELEGRVDEMKTDVLGNLIAVKGAAKPGPKVMLDAHMDEVGLMVVQICDGGADAGLLKFRSLGGIDPRVLVSKPVFIGPDRIPGVIGAKPVHLQAPEERQKPIPMEKLYIDIGAKDAADAKSVVKPGDAAVFATRYAEFGERAAKGKSFDDRVGCALLVEAMRHEVPYPLYGAFTVQEEIGLRGARAAAYQIQPDIAIALEGTVCFDVVGAPSHGQSTVLGKGPALTVQDAQTIADRRFAEFMWETAQRHGIPVQWRRVKGGSNDFGAIHRIGKGVVGGSISVPVRYIHAPTQVVSLDDVENAQRLLQAVLKEIAEGSFTL</sequence>
<evidence type="ECO:0000256" key="6">
    <source>
        <dbReference type="PIRNR" id="PIRNR001123"/>
    </source>
</evidence>
<evidence type="ECO:0000313" key="11">
    <source>
        <dbReference type="Proteomes" id="UP000182589"/>
    </source>
</evidence>
<accession>A0A1H2WPW2</accession>
<organism evidence="10 11">
    <name type="scientific">Alicyclobacillus hesperidum</name>
    <dbReference type="NCBI Taxonomy" id="89784"/>
    <lineage>
        <taxon>Bacteria</taxon>
        <taxon>Bacillati</taxon>
        <taxon>Bacillota</taxon>
        <taxon>Bacilli</taxon>
        <taxon>Bacillales</taxon>
        <taxon>Alicyclobacillaceae</taxon>
        <taxon>Alicyclobacillus</taxon>
    </lineage>
</organism>
<reference evidence="11" key="1">
    <citation type="submission" date="2016-10" db="EMBL/GenBank/DDBJ databases">
        <authorList>
            <person name="Varghese N."/>
        </authorList>
    </citation>
    <scope>NUCLEOTIDE SEQUENCE [LARGE SCALE GENOMIC DNA]</scope>
    <source>
        <strain evidence="11">DSM 12489</strain>
    </source>
</reference>
<comment type="cofactor">
    <cofactor evidence="8">
        <name>a divalent metal cation</name>
        <dbReference type="ChEBI" id="CHEBI:60240"/>
    </cofactor>
    <text evidence="8">Binds 2 divalent metal cations per subunit.</text>
</comment>
<dbReference type="CDD" id="cd05656">
    <property type="entry name" value="M42_Frv"/>
    <property type="match status" value="1"/>
</dbReference>
<dbReference type="InterPro" id="IPR023367">
    <property type="entry name" value="Peptidase_M42_dom2"/>
</dbReference>
<dbReference type="Pfam" id="PF05343">
    <property type="entry name" value="Peptidase_M42"/>
    <property type="match status" value="1"/>
</dbReference>
<reference evidence="9" key="3">
    <citation type="submission" date="2023-02" db="EMBL/GenBank/DDBJ databases">
        <title>Proposal of a novel subspecies: Alicyclobacillus hesperidum subspecies aegle.</title>
        <authorList>
            <person name="Goto K."/>
            <person name="Fujii T."/>
            <person name="Yasui K."/>
            <person name="Mochida K."/>
            <person name="Kato-Tanaka Y."/>
            <person name="Morohoshi S."/>
            <person name="An S.Y."/>
            <person name="Kasai H."/>
            <person name="Yokota A."/>
        </authorList>
    </citation>
    <scope>NUCLEOTIDE SEQUENCE</scope>
    <source>
        <strain evidence="9">DSM 12766</strain>
    </source>
</reference>
<evidence type="ECO:0000313" key="9">
    <source>
        <dbReference type="EMBL" id="GLV12606.1"/>
    </source>
</evidence>
<keyword evidence="4 8" id="KW-0479">Metal-binding</keyword>
<dbReference type="AlphaFoldDB" id="A0A1H2WPW2"/>
<dbReference type="SUPFAM" id="SSF101821">
    <property type="entry name" value="Aminopeptidase/glucanase lid domain"/>
    <property type="match status" value="1"/>
</dbReference>
<feature type="active site" description="Proton acceptor" evidence="7">
    <location>
        <position position="202"/>
    </location>
</feature>
<dbReference type="EMBL" id="FNOJ01000016">
    <property type="protein sequence ID" value="SDW82672.1"/>
    <property type="molecule type" value="Genomic_DNA"/>
</dbReference>
<dbReference type="STRING" id="89784.SAMN04489725_11633"/>
<dbReference type="InterPro" id="IPR051464">
    <property type="entry name" value="Peptidase_M42_aminopept"/>
</dbReference>
<evidence type="ECO:0000256" key="5">
    <source>
        <dbReference type="ARBA" id="ARBA00022801"/>
    </source>
</evidence>
<evidence type="ECO:0000256" key="3">
    <source>
        <dbReference type="ARBA" id="ARBA00022670"/>
    </source>
</evidence>
<keyword evidence="5" id="KW-0378">Hydrolase</keyword>
<keyword evidence="2 9" id="KW-0031">Aminopeptidase</keyword>
<gene>
    <name evidence="9" type="ORF">Heshes_02900</name>
    <name evidence="10" type="ORF">SAMN04489725_11633</name>
</gene>
<feature type="binding site" evidence="8">
    <location>
        <position position="174"/>
    </location>
    <ligand>
        <name>Zn(2+)</name>
        <dbReference type="ChEBI" id="CHEBI:29105"/>
        <label>1</label>
    </ligand>
</feature>
<dbReference type="Gene3D" id="2.40.30.40">
    <property type="entry name" value="Peptidase M42, domain 2"/>
    <property type="match status" value="1"/>
</dbReference>
<feature type="binding site" evidence="8">
    <location>
        <position position="174"/>
    </location>
    <ligand>
        <name>Zn(2+)</name>
        <dbReference type="ChEBI" id="CHEBI:29105"/>
        <label>2</label>
    </ligand>
</feature>
<evidence type="ECO:0000256" key="4">
    <source>
        <dbReference type="ARBA" id="ARBA00022723"/>
    </source>
</evidence>
<feature type="binding site" evidence="8">
    <location>
        <position position="313"/>
    </location>
    <ligand>
        <name>Zn(2+)</name>
        <dbReference type="ChEBI" id="CHEBI:29105"/>
        <label>2</label>
    </ligand>
</feature>
<dbReference type="Gene3D" id="3.40.630.10">
    <property type="entry name" value="Zn peptidases"/>
    <property type="match status" value="1"/>
</dbReference>
<feature type="binding site" evidence="8">
    <location>
        <position position="225"/>
    </location>
    <ligand>
        <name>Zn(2+)</name>
        <dbReference type="ChEBI" id="CHEBI:29105"/>
        <label>1</label>
    </ligand>
</feature>
<dbReference type="PANTHER" id="PTHR32481">
    <property type="entry name" value="AMINOPEPTIDASE"/>
    <property type="match status" value="1"/>
</dbReference>
<dbReference type="RefSeq" id="WP_006447526.1">
    <property type="nucleotide sequence ID" value="NZ_BSRA01000001.1"/>
</dbReference>
<proteinExistence type="inferred from homology"/>
<dbReference type="GO" id="GO:0004177">
    <property type="term" value="F:aminopeptidase activity"/>
    <property type="evidence" value="ECO:0007669"/>
    <property type="project" value="UniProtKB-UniRule"/>
</dbReference>
<protein>
    <submittedName>
        <fullName evidence="9">Aminopeptidase</fullName>
    </submittedName>
    <submittedName>
        <fullName evidence="10">Endoglucanase</fullName>
    </submittedName>
</protein>
<dbReference type="PANTHER" id="PTHR32481:SF0">
    <property type="entry name" value="AMINOPEPTIDASE YPDE-RELATED"/>
    <property type="match status" value="1"/>
</dbReference>
<evidence type="ECO:0000256" key="2">
    <source>
        <dbReference type="ARBA" id="ARBA00022438"/>
    </source>
</evidence>
<evidence type="ECO:0000313" key="10">
    <source>
        <dbReference type="EMBL" id="SDW82672.1"/>
    </source>
</evidence>
<reference evidence="10" key="2">
    <citation type="submission" date="2016-10" db="EMBL/GenBank/DDBJ databases">
        <authorList>
            <person name="de Groot N.N."/>
        </authorList>
    </citation>
    <scope>NUCLEOTIDE SEQUENCE [LARGE SCALE GENOMIC DNA]</scope>
    <source>
        <strain evidence="10">DSM 12489</strain>
    </source>
</reference>
<keyword evidence="11" id="KW-1185">Reference proteome</keyword>
<dbReference type="EMBL" id="BSRA01000001">
    <property type="protein sequence ID" value="GLV12606.1"/>
    <property type="molecule type" value="Genomic_DNA"/>
</dbReference>
<dbReference type="Proteomes" id="UP000182589">
    <property type="component" value="Unassembled WGS sequence"/>
</dbReference>
<name>A0A1H2WPW2_9BACL</name>
<keyword evidence="3" id="KW-0645">Protease</keyword>